<accession>A0ABT4JBE7</accession>
<feature type="domain" description="DUF4145" evidence="1">
    <location>
        <begin position="2"/>
        <end position="89"/>
    </location>
</feature>
<evidence type="ECO:0000313" key="3">
    <source>
        <dbReference type="Proteomes" id="UP001149822"/>
    </source>
</evidence>
<comment type="caution">
    <text evidence="2">The sequence shown here is derived from an EMBL/GenBank/DDBJ whole genome shotgun (WGS) entry which is preliminary data.</text>
</comment>
<protein>
    <submittedName>
        <fullName evidence="2">DUF4145 domain-containing protein</fullName>
    </submittedName>
</protein>
<dbReference type="InterPro" id="IPR025285">
    <property type="entry name" value="DUF4145"/>
</dbReference>
<gene>
    <name evidence="2" type="ORF">OU682_20150</name>
</gene>
<dbReference type="Pfam" id="PF13643">
    <property type="entry name" value="DUF4145"/>
    <property type="match status" value="1"/>
</dbReference>
<name>A0ABT4JBE7_9RHOB</name>
<organism evidence="2 3">
    <name type="scientific">Paracoccus benzoatiresistens</name>
    <dbReference type="NCBI Taxonomy" id="2997341"/>
    <lineage>
        <taxon>Bacteria</taxon>
        <taxon>Pseudomonadati</taxon>
        <taxon>Pseudomonadota</taxon>
        <taxon>Alphaproteobacteria</taxon>
        <taxon>Rhodobacterales</taxon>
        <taxon>Paracoccaceae</taxon>
        <taxon>Paracoccus</taxon>
    </lineage>
</organism>
<dbReference type="EMBL" id="JAPTYD010000056">
    <property type="protein sequence ID" value="MCZ0963912.1"/>
    <property type="molecule type" value="Genomic_DNA"/>
</dbReference>
<proteinExistence type="predicted"/>
<reference evidence="2" key="1">
    <citation type="submission" date="2022-12" db="EMBL/GenBank/DDBJ databases">
        <title>Paracoccus sp. EF6 isolated from a lake water.</title>
        <authorList>
            <person name="Liu H."/>
        </authorList>
    </citation>
    <scope>NUCLEOTIDE SEQUENCE</scope>
    <source>
        <strain evidence="2">EF6</strain>
    </source>
</reference>
<evidence type="ECO:0000259" key="1">
    <source>
        <dbReference type="Pfam" id="PF13643"/>
    </source>
</evidence>
<keyword evidence="3" id="KW-1185">Reference proteome</keyword>
<sequence length="127" mass="14040">MKELYGALNYELRVLASIGIRTSFDIAAGLLGIEPEKTFNQKLDDLVAQGHITEADKEHVQTLVDAGSAAAHRGWRPSFNDLGVLMTALENFIYNSMVVPARKRAHEAELATVKKKVPQKKPSKPKK</sequence>
<dbReference type="Proteomes" id="UP001149822">
    <property type="component" value="Unassembled WGS sequence"/>
</dbReference>
<evidence type="ECO:0000313" key="2">
    <source>
        <dbReference type="EMBL" id="MCZ0963912.1"/>
    </source>
</evidence>